<dbReference type="PANTHER" id="PTHR31025:SF29">
    <property type="entry name" value="SI:CH211-196P9.1"/>
    <property type="match status" value="1"/>
</dbReference>
<sequence length="561" mass="63221">MLVKVKYRGDQKFVKISEVKLAELFDGAFKKFGIPLSRLSDAKLFDDTKTELDEEVFEEVVVSNRDLGRVYELSFGSTPEDFDAEVMPVSRESSILDVDDGVTVILNIDSPLQMHSCSGNEALSLIEDILKKRPGGDQIIKEYRRTNNLTDATRRKMVNMVVANMTEIHGVQICVALNNVCCIARKKSMLMTCLHAFSTSPSRSVKERYAKGIVSVFPQLKDPFSEKGYVSIFVLYPPPPPTHPKKLINQAADIKEHFYDSDSGTGYLAWRIKTIQKRASEDQPTPAQNKRCKGGPASERDVAEPELNEEQLKEAISLMKHATDQEVVRLKMKQTFVHRQKMIHDSHQSSDVLSTFTRFADVKGLIEQDFTLLFGEETSAKLLEKWPTRFKEKTIEQSKSLSHISIELKELIQAAESPQSENDWDSDLSSLLLLVYLLPPTAQGRGKPGRLSAIHATEHFVVFLKTGNSIQGHLDAITQTRQPYLLAIGTSRTNLHGFFIVIDRIAIPCSATTSLGAFDELFKAHFSCNMYTFIQTTIFNIDVGLVKENPRVIELRSRFLQ</sequence>
<evidence type="ECO:0000256" key="1">
    <source>
        <dbReference type="SAM" id="MobiDB-lite"/>
    </source>
</evidence>
<feature type="region of interest" description="Disordered" evidence="1">
    <location>
        <begin position="278"/>
        <end position="304"/>
    </location>
</feature>
<evidence type="ECO:0000313" key="2">
    <source>
        <dbReference type="EMBL" id="KAK0134445.1"/>
    </source>
</evidence>
<dbReference type="AlphaFoldDB" id="A0AA47M6F4"/>
<dbReference type="PANTHER" id="PTHR31025">
    <property type="entry name" value="SI:CH211-196P9.1-RELATED"/>
    <property type="match status" value="1"/>
</dbReference>
<accession>A0AA47M6F4</accession>
<comment type="caution">
    <text evidence="2">The sequence shown here is derived from an EMBL/GenBank/DDBJ whole genome shotgun (WGS) entry which is preliminary data.</text>
</comment>
<organism evidence="2 3">
    <name type="scientific">Merluccius polli</name>
    <name type="common">Benguela hake</name>
    <name type="synonym">Merluccius cadenati</name>
    <dbReference type="NCBI Taxonomy" id="89951"/>
    <lineage>
        <taxon>Eukaryota</taxon>
        <taxon>Metazoa</taxon>
        <taxon>Chordata</taxon>
        <taxon>Craniata</taxon>
        <taxon>Vertebrata</taxon>
        <taxon>Euteleostomi</taxon>
        <taxon>Actinopterygii</taxon>
        <taxon>Neopterygii</taxon>
        <taxon>Teleostei</taxon>
        <taxon>Neoteleostei</taxon>
        <taxon>Acanthomorphata</taxon>
        <taxon>Zeiogadaria</taxon>
        <taxon>Gadariae</taxon>
        <taxon>Gadiformes</taxon>
        <taxon>Gadoidei</taxon>
        <taxon>Merlucciidae</taxon>
        <taxon>Merluccius</taxon>
    </lineage>
</organism>
<dbReference type="Proteomes" id="UP001174136">
    <property type="component" value="Unassembled WGS sequence"/>
</dbReference>
<proteinExistence type="predicted"/>
<reference evidence="2" key="1">
    <citation type="journal article" date="2023" name="Front. Mar. Sci.">
        <title>A new Merluccius polli reference genome to investigate the effects of global change in West African waters.</title>
        <authorList>
            <person name="Mateo J.L."/>
            <person name="Blanco-Fernandez C."/>
            <person name="Garcia-Vazquez E."/>
            <person name="Machado-Schiaffino G."/>
        </authorList>
    </citation>
    <scope>NUCLEOTIDE SEQUENCE</scope>
    <source>
        <strain evidence="2">C29</strain>
        <tissue evidence="2">Fin</tissue>
    </source>
</reference>
<name>A0AA47M6F4_MERPO</name>
<keyword evidence="3" id="KW-1185">Reference proteome</keyword>
<dbReference type="EMBL" id="JAOPHQ010005705">
    <property type="protein sequence ID" value="KAK0134445.1"/>
    <property type="molecule type" value="Genomic_DNA"/>
</dbReference>
<evidence type="ECO:0000313" key="3">
    <source>
        <dbReference type="Proteomes" id="UP001174136"/>
    </source>
</evidence>
<gene>
    <name evidence="2" type="ORF">N1851_029940</name>
</gene>
<protein>
    <submittedName>
        <fullName evidence="2">Uncharacterized protein</fullName>
    </submittedName>
</protein>